<dbReference type="InterPro" id="IPR043129">
    <property type="entry name" value="ATPase_NBD"/>
</dbReference>
<keyword evidence="5" id="KW-0346">Stress response</keyword>
<gene>
    <name evidence="8" type="ORF">SAMN05444920_115126</name>
</gene>
<protein>
    <submittedName>
        <fullName evidence="8">Molecular chaperone DnaK (HSP70)</fullName>
    </submittedName>
</protein>
<dbReference type="PROSITE" id="PS00329">
    <property type="entry name" value="HSP70_2"/>
    <property type="match status" value="1"/>
</dbReference>
<dbReference type="GO" id="GO:0140662">
    <property type="term" value="F:ATP-dependent protein folding chaperone"/>
    <property type="evidence" value="ECO:0007669"/>
    <property type="project" value="InterPro"/>
</dbReference>
<dbReference type="OrthoDB" id="9766019at2"/>
<dbReference type="EMBL" id="FNVT01000015">
    <property type="protein sequence ID" value="SEH00147.1"/>
    <property type="molecule type" value="Genomic_DNA"/>
</dbReference>
<dbReference type="PRINTS" id="PR00301">
    <property type="entry name" value="HEATSHOCK70"/>
</dbReference>
<evidence type="ECO:0000256" key="2">
    <source>
        <dbReference type="ARBA" id="ARBA00022553"/>
    </source>
</evidence>
<dbReference type="InterPro" id="IPR018181">
    <property type="entry name" value="Heat_shock_70_CS"/>
</dbReference>
<evidence type="ECO:0000313" key="8">
    <source>
        <dbReference type="EMBL" id="SEH00147.1"/>
    </source>
</evidence>
<dbReference type="AlphaFoldDB" id="A0A1H6EQK9"/>
<sequence length="527" mass="57253">MAVYGIDLGTTYSCIAGIDRIGRAEMHRNSEGSDTTPSVVFFETPDNVVVGQPAKDSAVVQPDLVISRIKRDMGQEVTRTLHGRPYTPEEISAFVLRKLAADTQVATGETVTDVVVTVPAYFGAAERDATRKAGRIAGLNVIDIISEPIAAAITYGVLNPDEDRHILVYDLGGGTFDTTVITLRGGDIEVVCTDGDHDLGGADWDDHLVEHLAACFRREHPDAGDPLESNATEQDLRKIAEDLKKTLSTRLRHTVRVMHEGRVTTVELGREEFEALTRNLLERTVAITRRTLETARAKGVLSFDHLVLVGGSSRMPAVAETLSKEFGLTPRLQDPDLAVAKGAALYAFEETYRRLANSGERAKAEAMALEAGLSAVQRRAIEGRTIKTVASRAFGIVTTNRRTREDYVAHLVHANDPLPASVTEDFATLDDDQTGVTVRVMEQAGSAESKELGDNDQIGEGDLRIPPGKPAGFPIEVTFALDTSGLLHVTAREHERGERLDLDIQIGGMSEEEVVSSRDSLARVRVD</sequence>
<evidence type="ECO:0000256" key="1">
    <source>
        <dbReference type="ARBA" id="ARBA00007381"/>
    </source>
</evidence>
<keyword evidence="6" id="KW-0143">Chaperone</keyword>
<dbReference type="PANTHER" id="PTHR19375">
    <property type="entry name" value="HEAT SHOCK PROTEIN 70KDA"/>
    <property type="match status" value="1"/>
</dbReference>
<reference evidence="8 9" key="1">
    <citation type="submission" date="2016-10" db="EMBL/GenBank/DDBJ databases">
        <authorList>
            <person name="de Groot N.N."/>
        </authorList>
    </citation>
    <scope>NUCLEOTIDE SEQUENCE [LARGE SCALE GENOMIC DNA]</scope>
    <source>
        <strain evidence="8 9">CGMCC 4.7037</strain>
    </source>
</reference>
<dbReference type="Gene3D" id="3.90.640.10">
    <property type="entry name" value="Actin, Chain A, domain 4"/>
    <property type="match status" value="1"/>
</dbReference>
<name>A0A1H6EQK9_9ACTN</name>
<keyword evidence="4 7" id="KW-0067">ATP-binding</keyword>
<proteinExistence type="inferred from homology"/>
<evidence type="ECO:0000256" key="4">
    <source>
        <dbReference type="ARBA" id="ARBA00022840"/>
    </source>
</evidence>
<dbReference type="PROSITE" id="PS01036">
    <property type="entry name" value="HSP70_3"/>
    <property type="match status" value="1"/>
</dbReference>
<organism evidence="8 9">
    <name type="scientific">Nonomuraea solani</name>
    <dbReference type="NCBI Taxonomy" id="1144553"/>
    <lineage>
        <taxon>Bacteria</taxon>
        <taxon>Bacillati</taxon>
        <taxon>Actinomycetota</taxon>
        <taxon>Actinomycetes</taxon>
        <taxon>Streptosporangiales</taxon>
        <taxon>Streptosporangiaceae</taxon>
        <taxon>Nonomuraea</taxon>
    </lineage>
</organism>
<dbReference type="InterPro" id="IPR013126">
    <property type="entry name" value="Hsp_70_fam"/>
</dbReference>
<dbReference type="CDD" id="cd24029">
    <property type="entry name" value="ASKHA_NBD_HSP70_DnaK_HscA_HscC"/>
    <property type="match status" value="1"/>
</dbReference>
<dbReference type="Proteomes" id="UP000236732">
    <property type="component" value="Unassembled WGS sequence"/>
</dbReference>
<dbReference type="Pfam" id="PF00012">
    <property type="entry name" value="HSP70"/>
    <property type="match status" value="2"/>
</dbReference>
<evidence type="ECO:0000313" key="9">
    <source>
        <dbReference type="Proteomes" id="UP000236732"/>
    </source>
</evidence>
<accession>A0A1H6EQK9</accession>
<dbReference type="FunFam" id="3.30.420.40:FF:000071">
    <property type="entry name" value="Molecular chaperone DnaK"/>
    <property type="match status" value="1"/>
</dbReference>
<keyword evidence="2" id="KW-0597">Phosphoprotein</keyword>
<evidence type="ECO:0000256" key="7">
    <source>
        <dbReference type="RuleBase" id="RU003322"/>
    </source>
</evidence>
<dbReference type="RefSeq" id="WP_103961317.1">
    <property type="nucleotide sequence ID" value="NZ_FNVT01000015.1"/>
</dbReference>
<evidence type="ECO:0000256" key="6">
    <source>
        <dbReference type="ARBA" id="ARBA00023186"/>
    </source>
</evidence>
<dbReference type="GO" id="GO:0005524">
    <property type="term" value="F:ATP binding"/>
    <property type="evidence" value="ECO:0007669"/>
    <property type="project" value="UniProtKB-KW"/>
</dbReference>
<keyword evidence="9" id="KW-1185">Reference proteome</keyword>
<dbReference type="InterPro" id="IPR029047">
    <property type="entry name" value="HSP70_peptide-bd_sf"/>
</dbReference>
<evidence type="ECO:0000256" key="5">
    <source>
        <dbReference type="ARBA" id="ARBA00023016"/>
    </source>
</evidence>
<keyword evidence="3 7" id="KW-0547">Nucleotide-binding</keyword>
<dbReference type="PROSITE" id="PS00297">
    <property type="entry name" value="HSP70_1"/>
    <property type="match status" value="1"/>
</dbReference>
<dbReference type="SUPFAM" id="SSF53067">
    <property type="entry name" value="Actin-like ATPase domain"/>
    <property type="match status" value="2"/>
</dbReference>
<evidence type="ECO:0000256" key="3">
    <source>
        <dbReference type="ARBA" id="ARBA00022741"/>
    </source>
</evidence>
<dbReference type="Gene3D" id="3.30.420.40">
    <property type="match status" value="2"/>
</dbReference>
<dbReference type="Gene3D" id="2.60.34.10">
    <property type="entry name" value="Substrate Binding Domain Of DNAk, Chain A, domain 1"/>
    <property type="match status" value="1"/>
</dbReference>
<dbReference type="SUPFAM" id="SSF100920">
    <property type="entry name" value="Heat shock protein 70kD (HSP70), peptide-binding domain"/>
    <property type="match status" value="1"/>
</dbReference>
<comment type="similarity">
    <text evidence="1 7">Belongs to the heat shock protein 70 family.</text>
</comment>